<evidence type="ECO:0000256" key="2">
    <source>
        <dbReference type="ARBA" id="ARBA00022723"/>
    </source>
</evidence>
<accession>A0A917XZH6</accession>
<organism evidence="4 5">
    <name type="scientific">Oceanobacillus indicireducens</name>
    <dbReference type="NCBI Taxonomy" id="1004261"/>
    <lineage>
        <taxon>Bacteria</taxon>
        <taxon>Bacillati</taxon>
        <taxon>Bacillota</taxon>
        <taxon>Bacilli</taxon>
        <taxon>Bacillales</taxon>
        <taxon>Bacillaceae</taxon>
        <taxon>Oceanobacillus</taxon>
    </lineage>
</organism>
<dbReference type="SUPFAM" id="SSF109854">
    <property type="entry name" value="DinB/YfiT-like putative metalloenzymes"/>
    <property type="match status" value="1"/>
</dbReference>
<feature type="binding site" evidence="3">
    <location>
        <position position="48"/>
    </location>
    <ligand>
        <name>a divalent metal cation</name>
        <dbReference type="ChEBI" id="CHEBI:60240"/>
    </ligand>
</feature>
<protein>
    <recommendedName>
        <fullName evidence="6">Damage-inducible protein DinB</fullName>
    </recommendedName>
</protein>
<dbReference type="AlphaFoldDB" id="A0A917XZH6"/>
<evidence type="ECO:0000313" key="5">
    <source>
        <dbReference type="Proteomes" id="UP000624041"/>
    </source>
</evidence>
<dbReference type="GO" id="GO:0046872">
    <property type="term" value="F:metal ion binding"/>
    <property type="evidence" value="ECO:0007669"/>
    <property type="project" value="UniProtKB-KW"/>
</dbReference>
<keyword evidence="5" id="KW-1185">Reference proteome</keyword>
<reference evidence="4" key="1">
    <citation type="journal article" date="2014" name="Int. J. Syst. Evol. Microbiol.">
        <title>Complete genome sequence of Corynebacterium casei LMG S-19264T (=DSM 44701T), isolated from a smear-ripened cheese.</title>
        <authorList>
            <consortium name="US DOE Joint Genome Institute (JGI-PGF)"/>
            <person name="Walter F."/>
            <person name="Albersmeier A."/>
            <person name="Kalinowski J."/>
            <person name="Ruckert C."/>
        </authorList>
    </citation>
    <scope>NUCLEOTIDE SEQUENCE</scope>
    <source>
        <strain evidence="4">JCM 17251</strain>
    </source>
</reference>
<dbReference type="InterPro" id="IPR034660">
    <property type="entry name" value="DinB/YfiT-like"/>
</dbReference>
<evidence type="ECO:0000313" key="4">
    <source>
        <dbReference type="EMBL" id="GGN58300.1"/>
    </source>
</evidence>
<reference evidence="4" key="2">
    <citation type="submission" date="2020-09" db="EMBL/GenBank/DDBJ databases">
        <authorList>
            <person name="Sun Q."/>
            <person name="Ohkuma M."/>
        </authorList>
    </citation>
    <scope>NUCLEOTIDE SEQUENCE</scope>
    <source>
        <strain evidence="4">JCM 17251</strain>
    </source>
</reference>
<evidence type="ECO:0000256" key="1">
    <source>
        <dbReference type="ARBA" id="ARBA00008635"/>
    </source>
</evidence>
<name>A0A917XZH6_9BACI</name>
<dbReference type="RefSeq" id="WP_188857052.1">
    <property type="nucleotide sequence ID" value="NZ_BMOS01000012.1"/>
</dbReference>
<feature type="binding site" evidence="3">
    <location>
        <position position="131"/>
    </location>
    <ligand>
        <name>a divalent metal cation</name>
        <dbReference type="ChEBI" id="CHEBI:60240"/>
    </ligand>
</feature>
<evidence type="ECO:0000256" key="3">
    <source>
        <dbReference type="PIRSR" id="PIRSR607837-1"/>
    </source>
</evidence>
<sequence>MYRKVEDFLQDWQGASAGTLRVLEAVTDETLDQAIVKGHNTLRWLGWHLATAPAYFAGLLGLELNNVGDSGKLPSTAKEIAEGYEAVSSEIAEKVSLAFSDESLTEEVDQHGRPTARGAILRTLIDHQTHHRGQMTVLLRQAGLKVPGVMGPTKEDLGK</sequence>
<evidence type="ECO:0008006" key="6">
    <source>
        <dbReference type="Google" id="ProtNLM"/>
    </source>
</evidence>
<dbReference type="InterPro" id="IPR007837">
    <property type="entry name" value="DinB"/>
</dbReference>
<comment type="similarity">
    <text evidence="1">Belongs to the DinB family.</text>
</comment>
<comment type="caution">
    <text evidence="4">The sequence shown here is derived from an EMBL/GenBank/DDBJ whole genome shotgun (WGS) entry which is preliminary data.</text>
</comment>
<dbReference type="Gene3D" id="1.20.120.450">
    <property type="entry name" value="dinb family like domain"/>
    <property type="match status" value="1"/>
</dbReference>
<gene>
    <name evidence="4" type="ORF">GCM10007971_20210</name>
</gene>
<dbReference type="Pfam" id="PF05163">
    <property type="entry name" value="DinB"/>
    <property type="match status" value="1"/>
</dbReference>
<proteinExistence type="inferred from homology"/>
<dbReference type="Proteomes" id="UP000624041">
    <property type="component" value="Unassembled WGS sequence"/>
</dbReference>
<dbReference type="EMBL" id="BMOS01000012">
    <property type="protein sequence ID" value="GGN58300.1"/>
    <property type="molecule type" value="Genomic_DNA"/>
</dbReference>
<feature type="binding site" evidence="3">
    <location>
        <position position="127"/>
    </location>
    <ligand>
        <name>a divalent metal cation</name>
        <dbReference type="ChEBI" id="CHEBI:60240"/>
    </ligand>
</feature>
<keyword evidence="2 3" id="KW-0479">Metal-binding</keyword>